<dbReference type="NCBIfam" id="TIGR00762">
    <property type="entry name" value="DegV"/>
    <property type="match status" value="1"/>
</dbReference>
<dbReference type="PANTHER" id="PTHR33434">
    <property type="entry name" value="DEGV DOMAIN-CONTAINING PROTEIN DR_1986-RELATED"/>
    <property type="match status" value="1"/>
</dbReference>
<dbReference type="GO" id="GO:0008289">
    <property type="term" value="F:lipid binding"/>
    <property type="evidence" value="ECO:0007669"/>
    <property type="project" value="UniProtKB-KW"/>
</dbReference>
<dbReference type="Gene3D" id="3.30.1180.10">
    <property type="match status" value="1"/>
</dbReference>
<dbReference type="SUPFAM" id="SSF82549">
    <property type="entry name" value="DAK1/DegV-like"/>
    <property type="match status" value="1"/>
</dbReference>
<dbReference type="InterPro" id="IPR043168">
    <property type="entry name" value="DegV_C"/>
</dbReference>
<sequence>MGKIRIVTDSTGDIPRELREQYDIRMVPLKVHFGDQMYMDSITIEPAQFYELLVTSEKLPTTSQPSPLDFSELYKELLADPDTEIISIHLSAAMSGTYQSAMLAKSMIEDLDASYEDRLTIVDSKSASYGFGQMVVMAARLAEQGTSKDGILEAITRFQQERKLYFLVDTLKFLQKGGRIGKASAVLGTLLNVKPILSIDAEGEVYAVDKVRGQKKAVSRVVELFKKDFEGKRIHIAAGYATERSVMEDVIAQMREQFDVASVEYTTIGSVIGTHVGPGVVAIFVTPI</sequence>
<dbReference type="RefSeq" id="WP_078498927.1">
    <property type="nucleotide sequence ID" value="NZ_MSZX01000004.1"/>
</dbReference>
<evidence type="ECO:0000256" key="1">
    <source>
        <dbReference type="ARBA" id="ARBA00023121"/>
    </source>
</evidence>
<dbReference type="OrthoDB" id="9780660at2"/>
<keyword evidence="1" id="KW-0446">Lipid-binding</keyword>
<dbReference type="PANTHER" id="PTHR33434:SF2">
    <property type="entry name" value="FATTY ACID-BINDING PROTEIN TM_1468"/>
    <property type="match status" value="1"/>
</dbReference>
<dbReference type="STRING" id="1324314.BVG16_12070"/>
<dbReference type="Pfam" id="PF02645">
    <property type="entry name" value="DegV"/>
    <property type="match status" value="1"/>
</dbReference>
<dbReference type="AlphaFoldDB" id="A0A1T2XFC8"/>
<keyword evidence="3" id="KW-1185">Reference proteome</keyword>
<organism evidence="2 3">
    <name type="scientific">Paenibacillus selenitireducens</name>
    <dbReference type="NCBI Taxonomy" id="1324314"/>
    <lineage>
        <taxon>Bacteria</taxon>
        <taxon>Bacillati</taxon>
        <taxon>Bacillota</taxon>
        <taxon>Bacilli</taxon>
        <taxon>Bacillales</taxon>
        <taxon>Paenibacillaceae</taxon>
        <taxon>Paenibacillus</taxon>
    </lineage>
</organism>
<evidence type="ECO:0000313" key="3">
    <source>
        <dbReference type="Proteomes" id="UP000190188"/>
    </source>
</evidence>
<name>A0A1T2XFC8_9BACL</name>
<dbReference type="Gene3D" id="3.40.50.10170">
    <property type="match status" value="1"/>
</dbReference>
<dbReference type="InterPro" id="IPR050270">
    <property type="entry name" value="DegV_domain_contain"/>
</dbReference>
<evidence type="ECO:0000313" key="2">
    <source>
        <dbReference type="EMBL" id="OPA78594.1"/>
    </source>
</evidence>
<proteinExistence type="predicted"/>
<accession>A0A1T2XFC8</accession>
<gene>
    <name evidence="2" type="ORF">BVG16_12070</name>
</gene>
<dbReference type="EMBL" id="MSZX01000004">
    <property type="protein sequence ID" value="OPA78594.1"/>
    <property type="molecule type" value="Genomic_DNA"/>
</dbReference>
<comment type="caution">
    <text evidence="2">The sequence shown here is derived from an EMBL/GenBank/DDBJ whole genome shotgun (WGS) entry which is preliminary data.</text>
</comment>
<dbReference type="InterPro" id="IPR003797">
    <property type="entry name" value="DegV"/>
</dbReference>
<reference evidence="2 3" key="1">
    <citation type="submission" date="2017-01" db="EMBL/GenBank/DDBJ databases">
        <title>Genome analysis of Paenibacillus selenitrireducens ES3-24.</title>
        <authorList>
            <person name="Xu D."/>
            <person name="Yao R."/>
            <person name="Zheng S."/>
        </authorList>
    </citation>
    <scope>NUCLEOTIDE SEQUENCE [LARGE SCALE GENOMIC DNA]</scope>
    <source>
        <strain evidence="2 3">ES3-24</strain>
    </source>
</reference>
<protein>
    <submittedName>
        <fullName evidence="2">EDD domain protein</fullName>
    </submittedName>
</protein>
<dbReference type="Proteomes" id="UP000190188">
    <property type="component" value="Unassembled WGS sequence"/>
</dbReference>
<dbReference type="PROSITE" id="PS51482">
    <property type="entry name" value="DEGV"/>
    <property type="match status" value="1"/>
</dbReference>